<gene>
    <name evidence="3" type="ORF">MJAP1_002979</name>
</gene>
<dbReference type="SUPFAM" id="SSF49764">
    <property type="entry name" value="HSP20-like chaperones"/>
    <property type="match status" value="1"/>
</dbReference>
<dbReference type="RefSeq" id="XP_060122894.1">
    <property type="nucleotide sequence ID" value="XM_060266911.1"/>
</dbReference>
<feature type="domain" description="CS" evidence="1">
    <location>
        <begin position="3"/>
        <end position="76"/>
    </location>
</feature>
<evidence type="ECO:0000259" key="2">
    <source>
        <dbReference type="Pfam" id="PF05002"/>
    </source>
</evidence>
<evidence type="ECO:0000259" key="1">
    <source>
        <dbReference type="Pfam" id="PF04969"/>
    </source>
</evidence>
<dbReference type="GO" id="GO:0051087">
    <property type="term" value="F:protein-folding chaperone binding"/>
    <property type="evidence" value="ECO:0007669"/>
    <property type="project" value="InterPro"/>
</dbReference>
<dbReference type="InterPro" id="IPR044563">
    <property type="entry name" value="Sgt1-like"/>
</dbReference>
<dbReference type="Pfam" id="PF05002">
    <property type="entry name" value="SGS"/>
    <property type="match status" value="1"/>
</dbReference>
<dbReference type="Proteomes" id="UP001217754">
    <property type="component" value="Chromosome 5"/>
</dbReference>
<evidence type="ECO:0000313" key="3">
    <source>
        <dbReference type="EMBL" id="WFD39997.1"/>
    </source>
</evidence>
<keyword evidence="4" id="KW-1185">Reference proteome</keyword>
<protein>
    <submittedName>
        <fullName evidence="3">Uncharacterized protein</fullName>
    </submittedName>
</protein>
<dbReference type="InterPro" id="IPR007052">
    <property type="entry name" value="CS_dom"/>
</dbReference>
<dbReference type="CDD" id="cd06466">
    <property type="entry name" value="p23_CS_SGT1_like"/>
    <property type="match status" value="1"/>
</dbReference>
<name>A0AAF0F823_9BASI</name>
<dbReference type="PANTHER" id="PTHR45862">
    <property type="entry name" value="PROTEIN SGT1 HOMOLOG"/>
    <property type="match status" value="1"/>
</dbReference>
<dbReference type="InterPro" id="IPR007699">
    <property type="entry name" value="SGS_dom"/>
</dbReference>
<reference evidence="3" key="1">
    <citation type="submission" date="2023-03" db="EMBL/GenBank/DDBJ databases">
        <title>Mating type loci evolution in Malassezia.</title>
        <authorList>
            <person name="Coelho M.A."/>
        </authorList>
    </citation>
    <scope>NUCLEOTIDE SEQUENCE</scope>
    <source>
        <strain evidence="3">CBS 9431</strain>
    </source>
</reference>
<dbReference type="Pfam" id="PF04969">
    <property type="entry name" value="CS"/>
    <property type="match status" value="1"/>
</dbReference>
<dbReference type="EMBL" id="CP119962">
    <property type="protein sequence ID" value="WFD39997.1"/>
    <property type="molecule type" value="Genomic_DNA"/>
</dbReference>
<evidence type="ECO:0000313" key="4">
    <source>
        <dbReference type="Proteomes" id="UP001217754"/>
    </source>
</evidence>
<organism evidence="3 4">
    <name type="scientific">Malassezia japonica</name>
    <dbReference type="NCBI Taxonomy" id="223818"/>
    <lineage>
        <taxon>Eukaryota</taxon>
        <taxon>Fungi</taxon>
        <taxon>Dikarya</taxon>
        <taxon>Basidiomycota</taxon>
        <taxon>Ustilaginomycotina</taxon>
        <taxon>Malasseziomycetes</taxon>
        <taxon>Malasseziales</taxon>
        <taxon>Malasseziaceae</taxon>
        <taxon>Malassezia</taxon>
    </lineage>
</organism>
<dbReference type="GeneID" id="85226630"/>
<dbReference type="Gene3D" id="2.60.40.790">
    <property type="match status" value="1"/>
</dbReference>
<dbReference type="AlphaFoldDB" id="A0AAF0F823"/>
<accession>A0AAF0F823</accession>
<feature type="domain" description="SGS" evidence="2">
    <location>
        <begin position="114"/>
        <end position="188"/>
    </location>
</feature>
<sequence>MVRHDFYQTDAQAVVSVYAKGAARDDVQVTADGQKLSVVFTGGTHEGTRLDLTLYGAVEVAGVRVLATKVEITLHKKVPAQWPTLEQSGAPAVPAVPVAPAAAPQEAPRRPRSKWDALQVDDEEPVSGEAELNAFFKKLYADADDDTRRAMVKSFQESNGTSLSTNWAEVGKKKVETRAPSGMEPRKYDA</sequence>
<dbReference type="InterPro" id="IPR008978">
    <property type="entry name" value="HSP20-like_chaperone"/>
</dbReference>
<proteinExistence type="predicted"/>